<dbReference type="InterPro" id="IPR020449">
    <property type="entry name" value="Tscrpt_reg_AraC-type_HTH"/>
</dbReference>
<dbReference type="SUPFAM" id="SSF51215">
    <property type="entry name" value="Regulatory protein AraC"/>
    <property type="match status" value="1"/>
</dbReference>
<feature type="domain" description="HTH araC/xylS-type" evidence="7">
    <location>
        <begin position="201"/>
        <end position="299"/>
    </location>
</feature>
<evidence type="ECO:0000256" key="1">
    <source>
        <dbReference type="ARBA" id="ARBA00022490"/>
    </source>
</evidence>
<dbReference type="EMBL" id="BAABJM010000008">
    <property type="protein sequence ID" value="GAA5068073.1"/>
    <property type="molecule type" value="Genomic_DNA"/>
</dbReference>
<evidence type="ECO:0000256" key="6">
    <source>
        <dbReference type="SAM" id="MobiDB-lite"/>
    </source>
</evidence>
<keyword evidence="1" id="KW-0963">Cytoplasm</keyword>
<dbReference type="Pfam" id="PF12833">
    <property type="entry name" value="HTH_18"/>
    <property type="match status" value="1"/>
</dbReference>
<comment type="caution">
    <text evidence="8">The sequence shown here is derived from an EMBL/GenBank/DDBJ whole genome shotgun (WGS) entry which is preliminary data.</text>
</comment>
<dbReference type="Pfam" id="PF12852">
    <property type="entry name" value="Cupin_6"/>
    <property type="match status" value="1"/>
</dbReference>
<dbReference type="RefSeq" id="WP_345499481.1">
    <property type="nucleotide sequence ID" value="NZ_BAABJM010000008.1"/>
</dbReference>
<dbReference type="InterPro" id="IPR014710">
    <property type="entry name" value="RmlC-like_jellyroll"/>
</dbReference>
<protein>
    <submittedName>
        <fullName evidence="8">AraC family transcriptional regulator</fullName>
    </submittedName>
</protein>
<name>A0ABP9KYL3_9NOCA</name>
<dbReference type="Proteomes" id="UP001500603">
    <property type="component" value="Unassembled WGS sequence"/>
</dbReference>
<evidence type="ECO:0000256" key="5">
    <source>
        <dbReference type="ARBA" id="ARBA00023163"/>
    </source>
</evidence>
<proteinExistence type="predicted"/>
<dbReference type="Gene3D" id="2.60.120.10">
    <property type="entry name" value="Jelly Rolls"/>
    <property type="match status" value="1"/>
</dbReference>
<dbReference type="PROSITE" id="PS01124">
    <property type="entry name" value="HTH_ARAC_FAMILY_2"/>
    <property type="match status" value="1"/>
</dbReference>
<dbReference type="InterPro" id="IPR032783">
    <property type="entry name" value="AraC_lig"/>
</dbReference>
<evidence type="ECO:0000259" key="7">
    <source>
        <dbReference type="PROSITE" id="PS01124"/>
    </source>
</evidence>
<dbReference type="SUPFAM" id="SSF46689">
    <property type="entry name" value="Homeodomain-like"/>
    <property type="match status" value="2"/>
</dbReference>
<dbReference type="InterPro" id="IPR037923">
    <property type="entry name" value="HTH-like"/>
</dbReference>
<feature type="region of interest" description="Disordered" evidence="6">
    <location>
        <begin position="293"/>
        <end position="327"/>
    </location>
</feature>
<organism evidence="8 9">
    <name type="scientific">Nocardia callitridis</name>
    <dbReference type="NCBI Taxonomy" id="648753"/>
    <lineage>
        <taxon>Bacteria</taxon>
        <taxon>Bacillati</taxon>
        <taxon>Actinomycetota</taxon>
        <taxon>Actinomycetes</taxon>
        <taxon>Mycobacteriales</taxon>
        <taxon>Nocardiaceae</taxon>
        <taxon>Nocardia</taxon>
    </lineage>
</organism>
<keyword evidence="4" id="KW-0010">Activator</keyword>
<dbReference type="InterPro" id="IPR050204">
    <property type="entry name" value="AraC_XylS_family_regulators"/>
</dbReference>
<dbReference type="PANTHER" id="PTHR46796:SF13">
    <property type="entry name" value="HTH-TYPE TRANSCRIPTIONAL ACTIVATOR RHAS"/>
    <property type="match status" value="1"/>
</dbReference>
<reference evidence="9" key="1">
    <citation type="journal article" date="2019" name="Int. J. Syst. Evol. Microbiol.">
        <title>The Global Catalogue of Microorganisms (GCM) 10K type strain sequencing project: providing services to taxonomists for standard genome sequencing and annotation.</title>
        <authorList>
            <consortium name="The Broad Institute Genomics Platform"/>
            <consortium name="The Broad Institute Genome Sequencing Center for Infectious Disease"/>
            <person name="Wu L."/>
            <person name="Ma J."/>
        </authorList>
    </citation>
    <scope>NUCLEOTIDE SEQUENCE [LARGE SCALE GENOMIC DNA]</scope>
    <source>
        <strain evidence="9">JCM 18298</strain>
    </source>
</reference>
<keyword evidence="5" id="KW-0804">Transcription</keyword>
<dbReference type="InterPro" id="IPR018060">
    <property type="entry name" value="HTH_AraC"/>
</dbReference>
<keyword evidence="3" id="KW-0238">DNA-binding</keyword>
<evidence type="ECO:0000313" key="9">
    <source>
        <dbReference type="Proteomes" id="UP001500603"/>
    </source>
</evidence>
<dbReference type="Gene3D" id="1.10.10.60">
    <property type="entry name" value="Homeodomain-like"/>
    <property type="match status" value="2"/>
</dbReference>
<evidence type="ECO:0000256" key="4">
    <source>
        <dbReference type="ARBA" id="ARBA00023159"/>
    </source>
</evidence>
<evidence type="ECO:0000256" key="3">
    <source>
        <dbReference type="ARBA" id="ARBA00023125"/>
    </source>
</evidence>
<dbReference type="SMART" id="SM00342">
    <property type="entry name" value="HTH_ARAC"/>
    <property type="match status" value="1"/>
</dbReference>
<keyword evidence="2" id="KW-0805">Transcription regulation</keyword>
<gene>
    <name evidence="8" type="ORF">GCM10023318_58050</name>
</gene>
<dbReference type="InterPro" id="IPR009057">
    <property type="entry name" value="Homeodomain-like_sf"/>
</dbReference>
<evidence type="ECO:0000313" key="8">
    <source>
        <dbReference type="EMBL" id="GAA5068073.1"/>
    </source>
</evidence>
<keyword evidence="9" id="KW-1185">Reference proteome</keyword>
<dbReference type="PANTHER" id="PTHR46796">
    <property type="entry name" value="HTH-TYPE TRANSCRIPTIONAL ACTIVATOR RHAS-RELATED"/>
    <property type="match status" value="1"/>
</dbReference>
<dbReference type="PRINTS" id="PR00032">
    <property type="entry name" value="HTHARAC"/>
</dbReference>
<evidence type="ECO:0000256" key="2">
    <source>
        <dbReference type="ARBA" id="ARBA00023015"/>
    </source>
</evidence>
<sequence>MDVLSDAIAAMRVGSPSSSRLRGSAADWCTRLAAYDGAGFHIVLRGSCWVLPDGGAPVTLGPGDAVLLPHGTAHVLADRPVDAEAVARAVPFEQWRDRPENHSESGEFEVLCGKYRLDRRGQHPLMAELPPLIHLPARIGDQRELRSAIELLGMELDQRRPGSCVAVPGLLDLLLVYMIRAWMTMSRKGVWPAALDDPVVAAALRAIHTDPGSAWTNDRLAAEVDVSRATLARRFTSVVGMAPMGYLSWWRLTTAAGMLRGTTDPLATVASRVGYANAYAFSHAFRKQFGVSPGRYRRTAPRPSAERDDDADSFAETAAAGLAPHAP</sequence>
<accession>A0ABP9KYL3</accession>
<dbReference type="PROSITE" id="PS00041">
    <property type="entry name" value="HTH_ARAC_FAMILY_1"/>
    <property type="match status" value="1"/>
</dbReference>
<dbReference type="InterPro" id="IPR018062">
    <property type="entry name" value="HTH_AraC-typ_CS"/>
</dbReference>